<dbReference type="InterPro" id="IPR029063">
    <property type="entry name" value="SAM-dependent_MTases_sf"/>
</dbReference>
<dbReference type="InterPro" id="IPR004398">
    <property type="entry name" value="RNA_MeTrfase_RsmD"/>
</dbReference>
<dbReference type="PANTHER" id="PTHR43542">
    <property type="entry name" value="METHYLTRANSFERASE"/>
    <property type="match status" value="1"/>
</dbReference>
<dbReference type="GO" id="GO:0052913">
    <property type="term" value="F:16S rRNA (guanine(966)-N(2))-methyltransferase activity"/>
    <property type="evidence" value="ECO:0007669"/>
    <property type="project" value="UniProtKB-EC"/>
</dbReference>
<keyword evidence="1 3" id="KW-0489">Methyltransferase</keyword>
<evidence type="ECO:0000256" key="2">
    <source>
        <dbReference type="ARBA" id="ARBA00022679"/>
    </source>
</evidence>
<protein>
    <submittedName>
        <fullName evidence="3">16S rRNA (Guanine(966)-N(2))-methyltransferase RsmD</fullName>
        <ecNumber evidence="3">2.1.1.171</ecNumber>
    </submittedName>
</protein>
<evidence type="ECO:0000256" key="1">
    <source>
        <dbReference type="ARBA" id="ARBA00022603"/>
    </source>
</evidence>
<dbReference type="CDD" id="cd02440">
    <property type="entry name" value="AdoMet_MTases"/>
    <property type="match status" value="1"/>
</dbReference>
<reference evidence="3" key="1">
    <citation type="journal article" date="2020" name="mSystems">
        <title>Genome- and Community-Level Interaction Insights into Carbon Utilization and Element Cycling Functions of Hydrothermarchaeota in Hydrothermal Sediment.</title>
        <authorList>
            <person name="Zhou Z."/>
            <person name="Liu Y."/>
            <person name="Xu W."/>
            <person name="Pan J."/>
            <person name="Luo Z.H."/>
            <person name="Li M."/>
        </authorList>
    </citation>
    <scope>NUCLEOTIDE SEQUENCE [LARGE SCALE GENOMIC DNA]</scope>
    <source>
        <strain evidence="3">HyVt-237</strain>
    </source>
</reference>
<dbReference type="SUPFAM" id="SSF53335">
    <property type="entry name" value="S-adenosyl-L-methionine-dependent methyltransferases"/>
    <property type="match status" value="1"/>
</dbReference>
<evidence type="ECO:0000313" key="3">
    <source>
        <dbReference type="EMBL" id="HDM89912.1"/>
    </source>
</evidence>
<dbReference type="PANTHER" id="PTHR43542:SF1">
    <property type="entry name" value="METHYLTRANSFERASE"/>
    <property type="match status" value="1"/>
</dbReference>
<dbReference type="PIRSF" id="PIRSF004553">
    <property type="entry name" value="CHP00095"/>
    <property type="match status" value="1"/>
</dbReference>
<gene>
    <name evidence="3" type="primary">rsmD</name>
    <name evidence="3" type="ORF">ENG67_01750</name>
</gene>
<dbReference type="GO" id="GO:0003676">
    <property type="term" value="F:nucleic acid binding"/>
    <property type="evidence" value="ECO:0007669"/>
    <property type="project" value="InterPro"/>
</dbReference>
<proteinExistence type="predicted"/>
<dbReference type="Proteomes" id="UP000885931">
    <property type="component" value="Unassembled WGS sequence"/>
</dbReference>
<dbReference type="Gene3D" id="3.40.50.150">
    <property type="entry name" value="Vaccinia Virus protein VP39"/>
    <property type="match status" value="1"/>
</dbReference>
<accession>A0A7C1BGE2</accession>
<organism evidence="3">
    <name type="scientific">candidate division WOR-3 bacterium</name>
    <dbReference type="NCBI Taxonomy" id="2052148"/>
    <lineage>
        <taxon>Bacteria</taxon>
        <taxon>Bacteria division WOR-3</taxon>
    </lineage>
</organism>
<comment type="caution">
    <text evidence="3">The sequence shown here is derived from an EMBL/GenBank/DDBJ whole genome shotgun (WGS) entry which is preliminary data.</text>
</comment>
<dbReference type="AlphaFoldDB" id="A0A7C1BGE2"/>
<dbReference type="EC" id="2.1.1.171" evidence="3"/>
<dbReference type="Pfam" id="PF03602">
    <property type="entry name" value="Cons_hypoth95"/>
    <property type="match status" value="1"/>
</dbReference>
<keyword evidence="2 3" id="KW-0808">Transferase</keyword>
<dbReference type="EMBL" id="DRBW01000064">
    <property type="protein sequence ID" value="HDM89912.1"/>
    <property type="molecule type" value="Genomic_DNA"/>
</dbReference>
<dbReference type="PROSITE" id="PS00092">
    <property type="entry name" value="N6_MTASE"/>
    <property type="match status" value="1"/>
</dbReference>
<name>A0A7C1BGE2_UNCW3</name>
<sequence>MKSGIEIQGGEKRGFKLKAPRGIRPTQSLVKRSLFDRLGPWIVNRRMLELFAGSGAVGFEALSRGASEVVFVDRSRNAVLSIMENARKLGYGDRAKAVRREALKFLRELRERGDKFDFVFADPPYDLQLSPEFFDLVGEVLEKEGLFVLELRWKDREIKGISSLELEKEVKLGDTALLFFGRLSR</sequence>
<dbReference type="InterPro" id="IPR002052">
    <property type="entry name" value="DNA_methylase_N6_adenine_CS"/>
</dbReference>
<dbReference type="NCBIfam" id="TIGR00095">
    <property type="entry name" value="16S rRNA (guanine(966)-N(2))-methyltransferase RsmD"/>
    <property type="match status" value="1"/>
</dbReference>